<protein>
    <submittedName>
        <fullName evidence="6">Ig-like and fibronectin type-iii domain-containing protein c25g4.10 isoform x1</fullName>
    </submittedName>
</protein>
<feature type="region of interest" description="Disordered" evidence="2">
    <location>
        <begin position="1473"/>
        <end position="1550"/>
    </location>
</feature>
<dbReference type="PANTHER" id="PTHR13817">
    <property type="entry name" value="TITIN"/>
    <property type="match status" value="1"/>
</dbReference>
<feature type="transmembrane region" description="Helical" evidence="3">
    <location>
        <begin position="1409"/>
        <end position="1434"/>
    </location>
</feature>
<organism evidence="6 7">
    <name type="scientific">Plakobranchus ocellatus</name>
    <dbReference type="NCBI Taxonomy" id="259542"/>
    <lineage>
        <taxon>Eukaryota</taxon>
        <taxon>Metazoa</taxon>
        <taxon>Spiralia</taxon>
        <taxon>Lophotrochozoa</taxon>
        <taxon>Mollusca</taxon>
        <taxon>Gastropoda</taxon>
        <taxon>Heterobranchia</taxon>
        <taxon>Euthyneura</taxon>
        <taxon>Panpulmonata</taxon>
        <taxon>Sacoglossa</taxon>
        <taxon>Placobranchoidea</taxon>
        <taxon>Plakobranchidae</taxon>
        <taxon>Plakobranchus</taxon>
    </lineage>
</organism>
<feature type="domain" description="Fibronectin type-III" evidence="5">
    <location>
        <begin position="375"/>
        <end position="467"/>
    </location>
</feature>
<dbReference type="Pfam" id="PF07679">
    <property type="entry name" value="I-set"/>
    <property type="match status" value="1"/>
</dbReference>
<feature type="domain" description="Fibronectin type-III" evidence="5">
    <location>
        <begin position="801"/>
        <end position="893"/>
    </location>
</feature>
<feature type="domain" description="Ig-like" evidence="4">
    <location>
        <begin position="985"/>
        <end position="1091"/>
    </location>
</feature>
<dbReference type="SMART" id="SM00060">
    <property type="entry name" value="FN3"/>
    <property type="match status" value="6"/>
</dbReference>
<dbReference type="PROSITE" id="PS50835">
    <property type="entry name" value="IG_LIKE"/>
    <property type="match status" value="2"/>
</dbReference>
<evidence type="ECO:0000313" key="6">
    <source>
        <dbReference type="EMBL" id="GFO47702.1"/>
    </source>
</evidence>
<evidence type="ECO:0000259" key="4">
    <source>
        <dbReference type="PROSITE" id="PS50835"/>
    </source>
</evidence>
<evidence type="ECO:0000313" key="7">
    <source>
        <dbReference type="Proteomes" id="UP000735302"/>
    </source>
</evidence>
<dbReference type="SUPFAM" id="SSF49265">
    <property type="entry name" value="Fibronectin type III"/>
    <property type="match status" value="4"/>
</dbReference>
<evidence type="ECO:0000256" key="2">
    <source>
        <dbReference type="SAM" id="MobiDB-lite"/>
    </source>
</evidence>
<feature type="domain" description="Fibronectin type-III" evidence="5">
    <location>
        <begin position="1304"/>
        <end position="1393"/>
    </location>
</feature>
<feature type="compositionally biased region" description="Polar residues" evidence="2">
    <location>
        <begin position="1526"/>
        <end position="1542"/>
    </location>
</feature>
<dbReference type="InterPro" id="IPR036116">
    <property type="entry name" value="FN3_sf"/>
</dbReference>
<name>A0AAV4DTQ2_9GAST</name>
<dbReference type="PANTHER" id="PTHR13817:SF166">
    <property type="entry name" value="NEURONAL IGCAM-RELATED"/>
    <property type="match status" value="1"/>
</dbReference>
<dbReference type="CDD" id="cd00063">
    <property type="entry name" value="FN3"/>
    <property type="match status" value="6"/>
</dbReference>
<feature type="domain" description="Fibronectin type-III" evidence="5">
    <location>
        <begin position="1207"/>
        <end position="1300"/>
    </location>
</feature>
<keyword evidence="3" id="KW-1133">Transmembrane helix</keyword>
<comment type="caution">
    <text evidence="6">The sequence shown here is derived from an EMBL/GenBank/DDBJ whole genome shotgun (WGS) entry which is preliminary data.</text>
</comment>
<proteinExistence type="predicted"/>
<dbReference type="InterPro" id="IPR013098">
    <property type="entry name" value="Ig_I-set"/>
</dbReference>
<dbReference type="InterPro" id="IPR003961">
    <property type="entry name" value="FN3_dom"/>
</dbReference>
<dbReference type="InterPro" id="IPR036179">
    <property type="entry name" value="Ig-like_dom_sf"/>
</dbReference>
<feature type="domain" description="Ig-like" evidence="4">
    <location>
        <begin position="882"/>
        <end position="976"/>
    </location>
</feature>
<evidence type="ECO:0000256" key="3">
    <source>
        <dbReference type="SAM" id="Phobius"/>
    </source>
</evidence>
<dbReference type="Pfam" id="PF00041">
    <property type="entry name" value="fn3"/>
    <property type="match status" value="5"/>
</dbReference>
<feature type="domain" description="Fibronectin type-III" evidence="5">
    <location>
        <begin position="163"/>
        <end position="262"/>
    </location>
</feature>
<reference evidence="6 7" key="1">
    <citation type="journal article" date="2021" name="Elife">
        <title>Chloroplast acquisition without the gene transfer in kleptoplastic sea slugs, Plakobranchus ocellatus.</title>
        <authorList>
            <person name="Maeda T."/>
            <person name="Takahashi S."/>
            <person name="Yoshida T."/>
            <person name="Shimamura S."/>
            <person name="Takaki Y."/>
            <person name="Nagai Y."/>
            <person name="Toyoda A."/>
            <person name="Suzuki Y."/>
            <person name="Arimoto A."/>
            <person name="Ishii H."/>
            <person name="Satoh N."/>
            <person name="Nishiyama T."/>
            <person name="Hasebe M."/>
            <person name="Maruyama T."/>
            <person name="Minagawa J."/>
            <person name="Obokata J."/>
            <person name="Shigenobu S."/>
        </authorList>
    </citation>
    <scope>NUCLEOTIDE SEQUENCE [LARGE SCALE GENOMIC DNA]</scope>
</reference>
<sequence>MFTADGATHDLQILELEVSDNGFYKCSVGPDEYIISHVIVLEKETLPFPEVPDNINITDCCISKEVSQGCLPACHPPDIDLDSFNITHLCSSPMDVLSLMDCLTDGSNHDTCCLTRGVHRNCLDLCHNSVPSPSNDISVCLEDSQINAMLSCAVTGADIFPSEPTSVSAVTVNTGSPAILVKWGPPEKNAQSVTGYKIMYRRDSESVYSSILIHDPGVFTYRLTHESDGIIANKAYIIHVVAIAEHGISLGSIEINIYVRDDSVHDELSKSVDDCCDRRDVSTSCRSLLCRSQTYSEFHTGKALDCFPFLDDIFTCLAGERNHTGCCSAYGVTSECSQLCSGEPPSFDYTLAGCVAQMSIVEACVQEGYTTLPAPPSNLRVQHVTNNLAQLSFDPPETLNVVRYVVQVRERSDSEPFTFSQNLGPSEFTFEMTQLAENTMYWVRVTTETADHGSLPSETVSFLTHTDEYEQPVEIPTQRDPYNLTDCCVKSGMPLVCAIGCVYRANMTDYYSEHLADCYSSIGSVLACASDGRDHRECCQRRNINEACEDLCVHTKPGPLDAKYVPVCVPETSKAVLCYNEGLVRLPRYPNVKVTNVTALTISLAWSHPPSGSIVDFYNVSVTPVGGSADEVRMRSTQKTVFIVQDLRPATEYTINVFSINENGTSAPSPSITIFTLEDVTDKSPVDISDGPRGRAFWQNITDCCENTVSKACRDICLNKESTMDQTNACFSESTAMLACFADGEDHRFCCEEKNLPSVCVPICGGNAGPNTLAQATCMSYTHRDIILSCFLERHGLIPGAPLGFSVMRSTEADLNISLSWNAPDYCAQDCYYTVYYWNETSPEDKVTKETTAQSMVIAIDTPNQDYTFMVVAHNSYGSGPPSSKRTLFISEYARDVKVYLSGDMPYVEIGNDAMLVCSIAGFPQTIEELSVKFIFKNRRVVSNNRFLYLNNVDSLTDEGLYTCEVTDYFTTSSASFYLPVKAKPIFDQLKIESSPPGINGAAKVACWFRGFPDSDQFAWIKDGRKLQQDSSKLSMARDERYHTGITSYRVKIANVVESDYGEYSISVSNKFGSVQCHVNLRNPANENNITTAPAVSNPPECCAKKGVTPLCQELCGYHVNVVDVLSDSRYITCLGFFDTFISCGADGRDHTKCCQESAVLPFCQAMCKGVVPASVVSDQEKLLQCLGDWQPIVSCMKTGTGQIPFSPMNVSLSVLRQGQGLTLSWTQPLKAADKVDHYTIYYTEIVRNITKHVAVSQNVLRYQLMGLMPMTLYRVWMTAGNKFGNSLPSLEQEIETFSFELNRPTGMTASTVPGTTDINLRWNMARLTYYYSFSVYYKEISETFYKQVHNVHGTEYTLTDLKPKTSYKAYVEGIGPVVSQKSQIIEFSTIADPSAEKQEDDDFDGEKVALGLGITVAVIAFIAIILLVLFFIFKSRQIPPKVDDTVAFENPRYGVSGSVKLHGLEDPSFNYGQLHEEGGAVGDTQDQQYTYDNSGFVNNNSDSVMQGGESNTDSPGYDNPMYPSGSMNDSVVSNGDGQDSVATLELSRS</sequence>
<keyword evidence="3" id="KW-0472">Membrane</keyword>
<dbReference type="InterPro" id="IPR013783">
    <property type="entry name" value="Ig-like_fold"/>
</dbReference>
<feature type="domain" description="Fibronectin type-III" evidence="5">
    <location>
        <begin position="586"/>
        <end position="679"/>
    </location>
</feature>
<keyword evidence="7" id="KW-1185">Reference proteome</keyword>
<dbReference type="SUPFAM" id="SSF48726">
    <property type="entry name" value="Immunoglobulin"/>
    <property type="match status" value="2"/>
</dbReference>
<dbReference type="InterPro" id="IPR003599">
    <property type="entry name" value="Ig_sub"/>
</dbReference>
<dbReference type="Pfam" id="PF01682">
    <property type="entry name" value="DB"/>
    <property type="match status" value="5"/>
</dbReference>
<dbReference type="InterPro" id="IPR050964">
    <property type="entry name" value="Striated_Muscle_Regulatory"/>
</dbReference>
<dbReference type="SMART" id="SM00409">
    <property type="entry name" value="IG"/>
    <property type="match status" value="2"/>
</dbReference>
<dbReference type="InterPro" id="IPR002602">
    <property type="entry name" value="DB"/>
</dbReference>
<keyword evidence="3" id="KW-0812">Transmembrane</keyword>
<evidence type="ECO:0000259" key="5">
    <source>
        <dbReference type="PROSITE" id="PS50853"/>
    </source>
</evidence>
<feature type="compositionally biased region" description="Polar residues" evidence="2">
    <location>
        <begin position="1485"/>
        <end position="1515"/>
    </location>
</feature>
<keyword evidence="1" id="KW-0677">Repeat</keyword>
<accession>A0AAV4DTQ2</accession>
<dbReference type="PROSITE" id="PS50853">
    <property type="entry name" value="FN3"/>
    <property type="match status" value="6"/>
</dbReference>
<dbReference type="InterPro" id="IPR007110">
    <property type="entry name" value="Ig-like_dom"/>
</dbReference>
<gene>
    <name evidence="6" type="ORF">PoB_007420700</name>
</gene>
<dbReference type="EMBL" id="BLXT01008342">
    <property type="protein sequence ID" value="GFO47702.1"/>
    <property type="molecule type" value="Genomic_DNA"/>
</dbReference>
<dbReference type="Gene3D" id="2.60.40.10">
    <property type="entry name" value="Immunoglobulins"/>
    <property type="match status" value="8"/>
</dbReference>
<evidence type="ECO:0000256" key="1">
    <source>
        <dbReference type="ARBA" id="ARBA00022737"/>
    </source>
</evidence>
<dbReference type="Proteomes" id="UP000735302">
    <property type="component" value="Unassembled WGS sequence"/>
</dbReference>